<comment type="pathway">
    <text evidence="2">Secondary metabolite biosynthesis.</text>
</comment>
<dbReference type="PANTHER" id="PTHR46300">
    <property type="entry name" value="P450, PUTATIVE (EUROFUNG)-RELATED-RELATED"/>
    <property type="match status" value="1"/>
</dbReference>
<dbReference type="EMBL" id="JAKELL010000051">
    <property type="protein sequence ID" value="KAH8986858.1"/>
    <property type="molecule type" value="Genomic_DNA"/>
</dbReference>
<evidence type="ECO:0000256" key="9">
    <source>
        <dbReference type="PIRSR" id="PIRSR602401-1"/>
    </source>
</evidence>
<dbReference type="Proteomes" id="UP001201163">
    <property type="component" value="Unassembled WGS sequence"/>
</dbReference>
<evidence type="ECO:0000256" key="4">
    <source>
        <dbReference type="ARBA" id="ARBA00022617"/>
    </source>
</evidence>
<dbReference type="Gene3D" id="1.10.630.10">
    <property type="entry name" value="Cytochrome P450"/>
    <property type="match status" value="1"/>
</dbReference>
<accession>A0AAD4LER1</accession>
<keyword evidence="7 9" id="KW-0408">Iron</keyword>
<proteinExistence type="inferred from homology"/>
<comment type="similarity">
    <text evidence="3 10">Belongs to the cytochrome P450 family.</text>
</comment>
<evidence type="ECO:0000256" key="1">
    <source>
        <dbReference type="ARBA" id="ARBA00001971"/>
    </source>
</evidence>
<dbReference type="GO" id="GO:0020037">
    <property type="term" value="F:heme binding"/>
    <property type="evidence" value="ECO:0007669"/>
    <property type="project" value="InterPro"/>
</dbReference>
<feature type="transmembrane region" description="Helical" evidence="11">
    <location>
        <begin position="92"/>
        <end position="116"/>
    </location>
</feature>
<dbReference type="GO" id="GO:0004497">
    <property type="term" value="F:monooxygenase activity"/>
    <property type="evidence" value="ECO:0007669"/>
    <property type="project" value="UniProtKB-KW"/>
</dbReference>
<dbReference type="CDD" id="cd11065">
    <property type="entry name" value="CYP64-like"/>
    <property type="match status" value="1"/>
</dbReference>
<keyword evidence="11" id="KW-0812">Transmembrane</keyword>
<keyword evidence="6 10" id="KW-0560">Oxidoreductase</keyword>
<dbReference type="GO" id="GO:0016705">
    <property type="term" value="F:oxidoreductase activity, acting on paired donors, with incorporation or reduction of molecular oxygen"/>
    <property type="evidence" value="ECO:0007669"/>
    <property type="project" value="InterPro"/>
</dbReference>
<dbReference type="InterPro" id="IPR050364">
    <property type="entry name" value="Cytochrome_P450_fung"/>
</dbReference>
<keyword evidence="8 10" id="KW-0503">Monooxygenase</keyword>
<sequence>MIIDYCRRCRRVRIAPPSQPQHWAARGSRINTSFVPGTPLHPGAKDTADSPVFVLKNLSTSTYSRSFCQTRICDKVLYIIVQLRPLPSLVHFPFLIMSLTVQAINVALAVVALWLLKKVTEKKPLGRQIPGPKGWPIIGNLLDVPTELEYQVFSRWQKKYGDLIQMTILGQPTIIINSPQLAVNMLNKKSAIYSSRPHLTMACDLVGWRDILVLLKYTDKFKACRRMLHTVIGTRASVEKFRDTLEEESALMVRRLLNEPRNFVGPVRKAVGVIILRITHGYRPTTEDDSLVRVADEATDQLNVLLSPGLFAVDFLPFLRYIPEWFPGGGFHKIAREWRHTLFDMTDKSYEFVLEQMAKGTAVPNMVSPEEEDEIKWAASSLYSGGADTPVSAMSSFLLAMTAYPEVVGNDRLPTFADRDQLPYIATTLKEVIRWGPTTPLGAPHCIEQDDVHDGYLIPKGSIIMANIWCVLYSVWCNASTSCTTLKVYKDPMVFNPDRLVGKPGQPAEPDPFTFAFGYGRRACPGEQLAQSILFIFAATVLSVFDINKVTINGVVQEPTCEFSSGVLVRPKPFLSELKPRSAKAEALIRSLELS</sequence>
<dbReference type="SUPFAM" id="SSF48264">
    <property type="entry name" value="Cytochrome P450"/>
    <property type="match status" value="1"/>
</dbReference>
<evidence type="ECO:0000256" key="11">
    <source>
        <dbReference type="SAM" id="Phobius"/>
    </source>
</evidence>
<evidence type="ECO:0000256" key="7">
    <source>
        <dbReference type="ARBA" id="ARBA00023004"/>
    </source>
</evidence>
<evidence type="ECO:0000313" key="12">
    <source>
        <dbReference type="EMBL" id="KAH8986858.1"/>
    </source>
</evidence>
<dbReference type="PRINTS" id="PR00463">
    <property type="entry name" value="EP450I"/>
</dbReference>
<evidence type="ECO:0000256" key="2">
    <source>
        <dbReference type="ARBA" id="ARBA00005179"/>
    </source>
</evidence>
<dbReference type="GO" id="GO:0005506">
    <property type="term" value="F:iron ion binding"/>
    <property type="evidence" value="ECO:0007669"/>
    <property type="project" value="InterPro"/>
</dbReference>
<dbReference type="InterPro" id="IPR017972">
    <property type="entry name" value="Cyt_P450_CS"/>
</dbReference>
<keyword evidence="4 9" id="KW-0349">Heme</keyword>
<evidence type="ECO:0000256" key="6">
    <source>
        <dbReference type="ARBA" id="ARBA00023002"/>
    </source>
</evidence>
<dbReference type="PANTHER" id="PTHR46300:SF7">
    <property type="entry name" value="P450, PUTATIVE (EUROFUNG)-RELATED"/>
    <property type="match status" value="1"/>
</dbReference>
<dbReference type="InterPro" id="IPR036396">
    <property type="entry name" value="Cyt_P450_sf"/>
</dbReference>
<dbReference type="InterPro" id="IPR001128">
    <property type="entry name" value="Cyt_P450"/>
</dbReference>
<dbReference type="Pfam" id="PF00067">
    <property type="entry name" value="p450"/>
    <property type="match status" value="1"/>
</dbReference>
<keyword evidence="11" id="KW-0472">Membrane</keyword>
<evidence type="ECO:0000256" key="10">
    <source>
        <dbReference type="RuleBase" id="RU000461"/>
    </source>
</evidence>
<dbReference type="PROSITE" id="PS00086">
    <property type="entry name" value="CYTOCHROME_P450"/>
    <property type="match status" value="1"/>
</dbReference>
<evidence type="ECO:0000256" key="5">
    <source>
        <dbReference type="ARBA" id="ARBA00022723"/>
    </source>
</evidence>
<name>A0AAD4LER1_9AGAM</name>
<keyword evidence="5 9" id="KW-0479">Metal-binding</keyword>
<evidence type="ECO:0000256" key="8">
    <source>
        <dbReference type="ARBA" id="ARBA00023033"/>
    </source>
</evidence>
<comment type="caution">
    <text evidence="12">The sequence shown here is derived from an EMBL/GenBank/DDBJ whole genome shotgun (WGS) entry which is preliminary data.</text>
</comment>
<protein>
    <submittedName>
        <fullName evidence="12">Cytochrome P450</fullName>
    </submittedName>
</protein>
<feature type="binding site" description="axial binding residue" evidence="9">
    <location>
        <position position="524"/>
    </location>
    <ligand>
        <name>heme</name>
        <dbReference type="ChEBI" id="CHEBI:30413"/>
    </ligand>
    <ligandPart>
        <name>Fe</name>
        <dbReference type="ChEBI" id="CHEBI:18248"/>
    </ligandPart>
</feature>
<comment type="cofactor">
    <cofactor evidence="1 9">
        <name>heme</name>
        <dbReference type="ChEBI" id="CHEBI:30413"/>
    </cofactor>
</comment>
<keyword evidence="13" id="KW-1185">Reference proteome</keyword>
<dbReference type="AlphaFoldDB" id="A0AAD4LER1"/>
<gene>
    <name evidence="12" type="ORF">EDB92DRAFT_2116252</name>
</gene>
<organism evidence="12 13">
    <name type="scientific">Lactarius akahatsu</name>
    <dbReference type="NCBI Taxonomy" id="416441"/>
    <lineage>
        <taxon>Eukaryota</taxon>
        <taxon>Fungi</taxon>
        <taxon>Dikarya</taxon>
        <taxon>Basidiomycota</taxon>
        <taxon>Agaricomycotina</taxon>
        <taxon>Agaricomycetes</taxon>
        <taxon>Russulales</taxon>
        <taxon>Russulaceae</taxon>
        <taxon>Lactarius</taxon>
    </lineage>
</organism>
<keyword evidence="11" id="KW-1133">Transmembrane helix</keyword>
<evidence type="ECO:0000313" key="13">
    <source>
        <dbReference type="Proteomes" id="UP001201163"/>
    </source>
</evidence>
<dbReference type="InterPro" id="IPR002401">
    <property type="entry name" value="Cyt_P450_E_grp-I"/>
</dbReference>
<reference evidence="12" key="1">
    <citation type="submission" date="2022-01" db="EMBL/GenBank/DDBJ databases">
        <title>Comparative genomics reveals a dynamic genome evolution in the ectomycorrhizal milk-cap (Lactarius) mushrooms.</title>
        <authorList>
            <consortium name="DOE Joint Genome Institute"/>
            <person name="Lebreton A."/>
            <person name="Tang N."/>
            <person name="Kuo A."/>
            <person name="LaButti K."/>
            <person name="Drula E."/>
            <person name="Barry K."/>
            <person name="Clum A."/>
            <person name="Lipzen A."/>
            <person name="Mousain D."/>
            <person name="Ng V."/>
            <person name="Wang R."/>
            <person name="Wang X."/>
            <person name="Dai Y."/>
            <person name="Henrissat B."/>
            <person name="Grigoriev I.V."/>
            <person name="Guerin-Laguette A."/>
            <person name="Yu F."/>
            <person name="Martin F.M."/>
        </authorList>
    </citation>
    <scope>NUCLEOTIDE SEQUENCE</scope>
    <source>
        <strain evidence="12">QP</strain>
    </source>
</reference>
<evidence type="ECO:0000256" key="3">
    <source>
        <dbReference type="ARBA" id="ARBA00010617"/>
    </source>
</evidence>